<dbReference type="GO" id="GO:0005886">
    <property type="term" value="C:plasma membrane"/>
    <property type="evidence" value="ECO:0007669"/>
    <property type="project" value="UniProtKB-SubCell"/>
</dbReference>
<name>A0A9W5YCW9_9FIRM</name>
<dbReference type="GO" id="GO:0015658">
    <property type="term" value="F:branched-chain amino acid transmembrane transporter activity"/>
    <property type="evidence" value="ECO:0007669"/>
    <property type="project" value="InterPro"/>
</dbReference>
<dbReference type="PANTHER" id="PTHR30482">
    <property type="entry name" value="HIGH-AFFINITY BRANCHED-CHAIN AMINO ACID TRANSPORT SYSTEM PERMEASE"/>
    <property type="match status" value="1"/>
</dbReference>
<evidence type="ECO:0000256" key="2">
    <source>
        <dbReference type="ARBA" id="ARBA00022475"/>
    </source>
</evidence>
<evidence type="ECO:0000313" key="8">
    <source>
        <dbReference type="Proteomes" id="UP001144256"/>
    </source>
</evidence>
<protein>
    <submittedName>
        <fullName evidence="7">Amino acid ABC transporter permease</fullName>
    </submittedName>
</protein>
<dbReference type="CDD" id="cd06581">
    <property type="entry name" value="TM_PBP1_LivM_like"/>
    <property type="match status" value="1"/>
</dbReference>
<feature type="transmembrane region" description="Helical" evidence="6">
    <location>
        <begin position="85"/>
        <end position="106"/>
    </location>
</feature>
<keyword evidence="2" id="KW-1003">Cell membrane</keyword>
<feature type="transmembrane region" description="Helical" evidence="6">
    <location>
        <begin position="248"/>
        <end position="270"/>
    </location>
</feature>
<feature type="transmembrane region" description="Helical" evidence="6">
    <location>
        <begin position="9"/>
        <end position="26"/>
    </location>
</feature>
<gene>
    <name evidence="7" type="ORF">SH1V18_20690</name>
</gene>
<comment type="caution">
    <text evidence="7">The sequence shown here is derived from an EMBL/GenBank/DDBJ whole genome shotgun (WGS) entry which is preliminary data.</text>
</comment>
<keyword evidence="3 6" id="KW-0812">Transmembrane</keyword>
<feature type="transmembrane region" description="Helical" evidence="6">
    <location>
        <begin position="32"/>
        <end position="51"/>
    </location>
</feature>
<dbReference type="AlphaFoldDB" id="A0A9W5YCW9"/>
<comment type="subcellular location">
    <subcellularLocation>
        <location evidence="1">Cell membrane</location>
        <topology evidence="1">Multi-pass membrane protein</topology>
    </subcellularLocation>
</comment>
<dbReference type="Pfam" id="PF02653">
    <property type="entry name" value="BPD_transp_2"/>
    <property type="match status" value="1"/>
</dbReference>
<dbReference type="PANTHER" id="PTHR30482:SF10">
    <property type="entry name" value="HIGH-AFFINITY BRANCHED-CHAIN AMINO ACID TRANSPORT PROTEIN BRAE"/>
    <property type="match status" value="1"/>
</dbReference>
<feature type="transmembrane region" description="Helical" evidence="6">
    <location>
        <begin position="162"/>
        <end position="179"/>
    </location>
</feature>
<dbReference type="EMBL" id="BRLB01000004">
    <property type="protein sequence ID" value="GKX29589.1"/>
    <property type="molecule type" value="Genomic_DNA"/>
</dbReference>
<dbReference type="InterPro" id="IPR001851">
    <property type="entry name" value="ABC_transp_permease"/>
</dbReference>
<evidence type="ECO:0000256" key="6">
    <source>
        <dbReference type="SAM" id="Phobius"/>
    </source>
</evidence>
<reference evidence="7" key="1">
    <citation type="submission" date="2022-06" db="EMBL/GenBank/DDBJ databases">
        <title>Vallitalea longa sp. nov., an anaerobic bacterium isolated from marine sediment.</title>
        <authorList>
            <person name="Hirano S."/>
            <person name="Terahara T."/>
            <person name="Mori K."/>
            <person name="Hamada M."/>
            <person name="Matsumoto R."/>
            <person name="Kobayashi T."/>
        </authorList>
    </citation>
    <scope>NUCLEOTIDE SEQUENCE</scope>
    <source>
        <strain evidence="7">SH18-1</strain>
    </source>
</reference>
<keyword evidence="8" id="KW-1185">Reference proteome</keyword>
<keyword evidence="5 6" id="KW-0472">Membrane</keyword>
<sequence>MSKLGNRKEYVAVIIAVAVLSLGLFVDNKYILDIFITTIYFCVIAGAWNIMCGYTEQLSLGHAVFMGVGQYTSTLLFTKLGISPWIGMFLGTIVAMILAFFVGLLALRLKSYFFSLATIALITIFQVLAIKLDWLTGGSIGISIPYEPSFANMIFKGYKPSLALFLILLLAVLLTTTYISKSKLGANLVAMREDDMAASSLGVNLLTNKIVALCISAFFTSLAGTIYTQYTLFIEPLGSFSLITSQKAAILSIVGGSGTIFGPLIGGLILGPTEIFLRGWLGSTFQGAYLAIYGILLVVVVLVMPQGIVGTIKGRMAKKKEKMQEEMLKKEFNQTKSKITH</sequence>
<proteinExistence type="predicted"/>
<evidence type="ECO:0000313" key="7">
    <source>
        <dbReference type="EMBL" id="GKX29589.1"/>
    </source>
</evidence>
<dbReference type="Proteomes" id="UP001144256">
    <property type="component" value="Unassembled WGS sequence"/>
</dbReference>
<feature type="transmembrane region" description="Helical" evidence="6">
    <location>
        <begin position="112"/>
        <end position="130"/>
    </location>
</feature>
<keyword evidence="4 6" id="KW-1133">Transmembrane helix</keyword>
<feature type="transmembrane region" description="Helical" evidence="6">
    <location>
        <begin position="210"/>
        <end position="227"/>
    </location>
</feature>
<evidence type="ECO:0000256" key="5">
    <source>
        <dbReference type="ARBA" id="ARBA00023136"/>
    </source>
</evidence>
<dbReference type="RefSeq" id="WP_281815140.1">
    <property type="nucleotide sequence ID" value="NZ_BRLB01000004.1"/>
</dbReference>
<evidence type="ECO:0000256" key="4">
    <source>
        <dbReference type="ARBA" id="ARBA00022989"/>
    </source>
</evidence>
<organism evidence="7 8">
    <name type="scientific">Vallitalea longa</name>
    <dbReference type="NCBI Taxonomy" id="2936439"/>
    <lineage>
        <taxon>Bacteria</taxon>
        <taxon>Bacillati</taxon>
        <taxon>Bacillota</taxon>
        <taxon>Clostridia</taxon>
        <taxon>Lachnospirales</taxon>
        <taxon>Vallitaleaceae</taxon>
        <taxon>Vallitalea</taxon>
    </lineage>
</organism>
<feature type="transmembrane region" description="Helical" evidence="6">
    <location>
        <begin position="290"/>
        <end position="312"/>
    </location>
</feature>
<evidence type="ECO:0000256" key="3">
    <source>
        <dbReference type="ARBA" id="ARBA00022692"/>
    </source>
</evidence>
<dbReference type="InterPro" id="IPR043428">
    <property type="entry name" value="LivM-like"/>
</dbReference>
<evidence type="ECO:0000256" key="1">
    <source>
        <dbReference type="ARBA" id="ARBA00004651"/>
    </source>
</evidence>
<accession>A0A9W5YCW9</accession>